<dbReference type="InterPro" id="IPR019734">
    <property type="entry name" value="TPR_rpt"/>
</dbReference>
<organism evidence="2 3">
    <name type="scientific">Azospira oryzae</name>
    <dbReference type="NCBI Taxonomy" id="146939"/>
    <lineage>
        <taxon>Bacteria</taxon>
        <taxon>Pseudomonadati</taxon>
        <taxon>Pseudomonadota</taxon>
        <taxon>Betaproteobacteria</taxon>
        <taxon>Rhodocyclales</taxon>
        <taxon>Rhodocyclaceae</taxon>
        <taxon>Azospira</taxon>
    </lineage>
</organism>
<dbReference type="PANTHER" id="PTHR44809">
    <property type="match status" value="1"/>
</dbReference>
<evidence type="ECO:0000256" key="1">
    <source>
        <dbReference type="PROSITE-ProRule" id="PRU00339"/>
    </source>
</evidence>
<feature type="repeat" description="TPR" evidence="1">
    <location>
        <begin position="140"/>
        <end position="173"/>
    </location>
</feature>
<dbReference type="InterPro" id="IPR052943">
    <property type="entry name" value="TMTC_O-mannosyl-trnsfr"/>
</dbReference>
<feature type="repeat" description="TPR" evidence="1">
    <location>
        <begin position="38"/>
        <end position="71"/>
    </location>
</feature>
<evidence type="ECO:0000313" key="3">
    <source>
        <dbReference type="Proteomes" id="UP000292136"/>
    </source>
</evidence>
<keyword evidence="3" id="KW-1185">Reference proteome</keyword>
<dbReference type="Gene3D" id="3.40.50.2000">
    <property type="entry name" value="Glycogen Phosphorylase B"/>
    <property type="match status" value="1"/>
</dbReference>
<dbReference type="Pfam" id="PF13432">
    <property type="entry name" value="TPR_16"/>
    <property type="match status" value="2"/>
</dbReference>
<dbReference type="PROSITE" id="PS50005">
    <property type="entry name" value="TPR"/>
    <property type="match status" value="5"/>
</dbReference>
<dbReference type="Proteomes" id="UP000292136">
    <property type="component" value="Unassembled WGS sequence"/>
</dbReference>
<dbReference type="SMART" id="SM00028">
    <property type="entry name" value="TPR"/>
    <property type="match status" value="7"/>
</dbReference>
<name>A0ABY0IK57_9RHOO</name>
<evidence type="ECO:0000313" key="2">
    <source>
        <dbReference type="EMBL" id="RZT75561.1"/>
    </source>
</evidence>
<feature type="repeat" description="TPR" evidence="1">
    <location>
        <begin position="106"/>
        <end position="139"/>
    </location>
</feature>
<feature type="repeat" description="TPR" evidence="1">
    <location>
        <begin position="174"/>
        <end position="207"/>
    </location>
</feature>
<dbReference type="InterPro" id="IPR011990">
    <property type="entry name" value="TPR-like_helical_dom_sf"/>
</dbReference>
<feature type="repeat" description="TPR" evidence="1">
    <location>
        <begin position="208"/>
        <end position="241"/>
    </location>
</feature>
<dbReference type="Pfam" id="PF13181">
    <property type="entry name" value="TPR_8"/>
    <property type="match status" value="2"/>
</dbReference>
<dbReference type="EMBL" id="SHKM01000004">
    <property type="protein sequence ID" value="RZT75561.1"/>
    <property type="molecule type" value="Genomic_DNA"/>
</dbReference>
<dbReference type="RefSeq" id="WP_130460204.1">
    <property type="nucleotide sequence ID" value="NZ_SHKM01000004.1"/>
</dbReference>
<dbReference type="SUPFAM" id="SSF53756">
    <property type="entry name" value="UDP-Glycosyltransferase/glycogen phosphorylase"/>
    <property type="match status" value="1"/>
</dbReference>
<gene>
    <name evidence="2" type="ORF">EV678_3164</name>
</gene>
<accession>A0ABY0IK57</accession>
<dbReference type="SUPFAM" id="SSF48452">
    <property type="entry name" value="TPR-like"/>
    <property type="match status" value="1"/>
</dbReference>
<dbReference type="PANTHER" id="PTHR44809:SF1">
    <property type="entry name" value="PROTEIN O-MANNOSYL-TRANSFERASE TMTC1"/>
    <property type="match status" value="1"/>
</dbReference>
<proteinExistence type="predicted"/>
<reference evidence="2 3" key="1">
    <citation type="submission" date="2019-02" db="EMBL/GenBank/DDBJ databases">
        <title>Genomic Encyclopedia of Type Strains, Phase IV (KMG-IV): sequencing the most valuable type-strain genomes for metagenomic binning, comparative biology and taxonomic classification.</title>
        <authorList>
            <person name="Goeker M."/>
        </authorList>
    </citation>
    <scope>NUCLEOTIDE SEQUENCE [LARGE SCALE GENOMIC DNA]</scope>
    <source>
        <strain evidence="2 3">DSM 21223</strain>
    </source>
</reference>
<keyword evidence="1" id="KW-0802">TPR repeat</keyword>
<dbReference type="Gene3D" id="1.25.40.10">
    <property type="entry name" value="Tetratricopeptide repeat domain"/>
    <property type="match status" value="4"/>
</dbReference>
<comment type="caution">
    <text evidence="2">The sequence shown here is derived from an EMBL/GenBank/DDBJ whole genome shotgun (WGS) entry which is preliminary data.</text>
</comment>
<protein>
    <submittedName>
        <fullName evidence="2">Tfp pilus assembly protein PilF</fullName>
    </submittedName>
</protein>
<sequence>MSRLDELLQQGQQRFSQGDMAGAEQAFAAAAQLAPQAWQVHFNLGMCRDRLGRREAAFTAYEKAYQLAPDHVPCITNLAVNAFNLGKTEMALQLTLRQVELEPGNALAYDNLGQIFRQLGQYEGAELSLRNALLLAPDTPNLHNNLGLILLDQNKLAEAEQAFLQALRLAPQHADAMTNLSTVLQAQGRTAEALEHCRRATALIPRSAVTWTNLGNVLKSMGLHQEALEAQRQAIALAPDYALAHWNYAMSLLALGQLEAGWQEYEWGAAAGTRTRFAATLPRWQGEDLAGKHLLLRAEQGLGDTLQFVRFAPELQRRGAKVTLECQPSLIPLLQGVAGIDHLVPQTGELPADAWGCQCYLPLMSLPHLLHIGLADLPGPIPYLPLEAARVRHWQDMLGPRSRFRVGLAWAGNPRHRNDHQRSCPLAQLVELLAVPGVEFISLQLPAAELSQGLRDVTAGIRDFADTAAIVSQLDLVISVDTAIIHLAGALGRPAWLLLPRDADWRWLQERQDSPWYPSLKLYRQKMPGQWLPVLQSVRRDLESLAGNARPKMQDM</sequence>